<dbReference type="InterPro" id="IPR012337">
    <property type="entry name" value="RNaseH-like_sf"/>
</dbReference>
<dbReference type="PANTHER" id="PTHR11046:SF0">
    <property type="entry name" value="OLIGORIBONUCLEASE, MITOCHONDRIAL"/>
    <property type="match status" value="1"/>
</dbReference>
<feature type="region of interest" description="Disordered" evidence="5">
    <location>
        <begin position="103"/>
        <end position="130"/>
    </location>
</feature>
<reference evidence="8 9" key="1">
    <citation type="submission" date="2019-09" db="EMBL/GenBank/DDBJ databases">
        <title>A chromosome-level genome assembly of the Chinese tupelo Nyssa sinensis.</title>
        <authorList>
            <person name="Yang X."/>
            <person name="Kang M."/>
            <person name="Yang Y."/>
            <person name="Xiong H."/>
            <person name="Wang M."/>
            <person name="Zhang Z."/>
            <person name="Wang Z."/>
            <person name="Wu H."/>
            <person name="Ma T."/>
            <person name="Liu J."/>
            <person name="Xi Z."/>
        </authorList>
    </citation>
    <scope>NUCLEOTIDE SEQUENCE [LARGE SCALE GENOMIC DNA]</scope>
    <source>
        <strain evidence="8">J267</strain>
        <tissue evidence="8">Leaf</tissue>
    </source>
</reference>
<evidence type="ECO:0000256" key="3">
    <source>
        <dbReference type="ARBA" id="ARBA00022801"/>
    </source>
</evidence>
<evidence type="ECO:0000313" key="9">
    <source>
        <dbReference type="Proteomes" id="UP000325577"/>
    </source>
</evidence>
<feature type="compositionally biased region" description="Polar residues" evidence="5">
    <location>
        <begin position="119"/>
        <end position="130"/>
    </location>
</feature>
<keyword evidence="6" id="KW-0732">Signal</keyword>
<accession>A0A5J5C8Z5</accession>
<organism evidence="8 9">
    <name type="scientific">Nyssa sinensis</name>
    <dbReference type="NCBI Taxonomy" id="561372"/>
    <lineage>
        <taxon>Eukaryota</taxon>
        <taxon>Viridiplantae</taxon>
        <taxon>Streptophyta</taxon>
        <taxon>Embryophyta</taxon>
        <taxon>Tracheophyta</taxon>
        <taxon>Spermatophyta</taxon>
        <taxon>Magnoliopsida</taxon>
        <taxon>eudicotyledons</taxon>
        <taxon>Gunneridae</taxon>
        <taxon>Pentapetalae</taxon>
        <taxon>asterids</taxon>
        <taxon>Cornales</taxon>
        <taxon>Nyssaceae</taxon>
        <taxon>Nyssa</taxon>
    </lineage>
</organism>
<keyword evidence="3" id="KW-0378">Hydrolase</keyword>
<dbReference type="Gene3D" id="3.30.420.10">
    <property type="entry name" value="Ribonuclease H-like superfamily/Ribonuclease H"/>
    <property type="match status" value="1"/>
</dbReference>
<sequence length="237" mass="26170">MIRKLSIPVISSMATLIPVAAIGGELPIASTSPANQSSWHIRFSKYYDKIRLPSPQSTSYSIEDVKESSHLPTDLNLLLPLSPELNDRNNKVATVAAADHRETANGRGKGKKKRENSRETILSNNGNGVQQNREMVSGQYNLPLVWIDLEMTGLDVEVDRILEIACVITDGHLTKVIEGPDLVIHQSKECLDRMGEWCQSHHGASGLTEKVLQSTISEQEAEKQEEVASHTKAYSCK</sequence>
<evidence type="ECO:0000256" key="6">
    <source>
        <dbReference type="SAM" id="SignalP"/>
    </source>
</evidence>
<protein>
    <recommendedName>
        <fullName evidence="7">Exonuclease domain-containing protein</fullName>
    </recommendedName>
</protein>
<dbReference type="InterPro" id="IPR013520">
    <property type="entry name" value="Ribonucl_H"/>
</dbReference>
<evidence type="ECO:0000256" key="2">
    <source>
        <dbReference type="ARBA" id="ARBA00022722"/>
    </source>
</evidence>
<feature type="domain" description="Exonuclease" evidence="7">
    <location>
        <begin position="145"/>
        <end position="223"/>
    </location>
</feature>
<dbReference type="PANTHER" id="PTHR11046">
    <property type="entry name" value="OLIGORIBONUCLEASE, MITOCHONDRIAL"/>
    <property type="match status" value="1"/>
</dbReference>
<comment type="similarity">
    <text evidence="1">Belongs to the oligoribonuclease family.</text>
</comment>
<dbReference type="OrthoDB" id="270189at2759"/>
<keyword evidence="4" id="KW-0269">Exonuclease</keyword>
<dbReference type="GO" id="GO:0000175">
    <property type="term" value="F:3'-5'-RNA exonuclease activity"/>
    <property type="evidence" value="ECO:0007669"/>
    <property type="project" value="InterPro"/>
</dbReference>
<evidence type="ECO:0000256" key="4">
    <source>
        <dbReference type="ARBA" id="ARBA00022839"/>
    </source>
</evidence>
<evidence type="ECO:0000256" key="1">
    <source>
        <dbReference type="ARBA" id="ARBA00009921"/>
    </source>
</evidence>
<evidence type="ECO:0000313" key="8">
    <source>
        <dbReference type="EMBL" id="KAA8550487.1"/>
    </source>
</evidence>
<dbReference type="AlphaFoldDB" id="A0A5J5C8Z5"/>
<dbReference type="Proteomes" id="UP000325577">
    <property type="component" value="Linkage Group LG0"/>
</dbReference>
<evidence type="ECO:0000259" key="7">
    <source>
        <dbReference type="Pfam" id="PF00929"/>
    </source>
</evidence>
<evidence type="ECO:0000256" key="5">
    <source>
        <dbReference type="SAM" id="MobiDB-lite"/>
    </source>
</evidence>
<dbReference type="Pfam" id="PF00929">
    <property type="entry name" value="RNase_T"/>
    <property type="match status" value="1"/>
</dbReference>
<dbReference type="GO" id="GO:0005739">
    <property type="term" value="C:mitochondrion"/>
    <property type="evidence" value="ECO:0007669"/>
    <property type="project" value="TreeGrafter"/>
</dbReference>
<dbReference type="EMBL" id="CM018031">
    <property type="protein sequence ID" value="KAA8550487.1"/>
    <property type="molecule type" value="Genomic_DNA"/>
</dbReference>
<name>A0A5J5C8Z5_9ASTE</name>
<proteinExistence type="inferred from homology"/>
<feature type="chain" id="PRO_5023836166" description="Exonuclease domain-containing protein" evidence="6">
    <location>
        <begin position="22"/>
        <end position="237"/>
    </location>
</feature>
<dbReference type="InterPro" id="IPR022894">
    <property type="entry name" value="Oligoribonuclease"/>
</dbReference>
<keyword evidence="9" id="KW-1185">Reference proteome</keyword>
<dbReference type="InterPro" id="IPR036397">
    <property type="entry name" value="RNaseH_sf"/>
</dbReference>
<gene>
    <name evidence="8" type="ORF">F0562_002171</name>
</gene>
<dbReference type="GO" id="GO:0003676">
    <property type="term" value="F:nucleic acid binding"/>
    <property type="evidence" value="ECO:0007669"/>
    <property type="project" value="InterPro"/>
</dbReference>
<feature type="signal peptide" evidence="6">
    <location>
        <begin position="1"/>
        <end position="21"/>
    </location>
</feature>
<keyword evidence="2" id="KW-0540">Nuclease</keyword>
<dbReference type="SUPFAM" id="SSF53098">
    <property type="entry name" value="Ribonuclease H-like"/>
    <property type="match status" value="1"/>
</dbReference>